<feature type="domain" description="Phospholipid/glycerol acyltransferase" evidence="3">
    <location>
        <begin position="34"/>
        <end position="148"/>
    </location>
</feature>
<dbReference type="PANTHER" id="PTHR10434">
    <property type="entry name" value="1-ACYL-SN-GLYCEROL-3-PHOSPHATE ACYLTRANSFERASE"/>
    <property type="match status" value="1"/>
</dbReference>
<keyword evidence="2 4" id="KW-0012">Acyltransferase</keyword>
<dbReference type="Pfam" id="PF01553">
    <property type="entry name" value="Acyltransferase"/>
    <property type="match status" value="1"/>
</dbReference>
<protein>
    <submittedName>
        <fullName evidence="4">Lysophospholipid acyltransferase family protein</fullName>
    </submittedName>
</protein>
<dbReference type="InterPro" id="IPR002123">
    <property type="entry name" value="Plipid/glycerol_acylTrfase"/>
</dbReference>
<keyword evidence="1" id="KW-0808">Transferase</keyword>
<proteinExistence type="predicted"/>
<dbReference type="SMART" id="SM00563">
    <property type="entry name" value="PlsC"/>
    <property type="match status" value="1"/>
</dbReference>
<dbReference type="PANTHER" id="PTHR10434:SF11">
    <property type="entry name" value="1-ACYL-SN-GLYCEROL-3-PHOSPHATE ACYLTRANSFERASE"/>
    <property type="match status" value="1"/>
</dbReference>
<name>A0ABT4BTI3_9FIRM</name>
<dbReference type="SUPFAM" id="SSF69593">
    <property type="entry name" value="Glycerol-3-phosphate (1)-acyltransferase"/>
    <property type="match status" value="1"/>
</dbReference>
<keyword evidence="5" id="KW-1185">Reference proteome</keyword>
<evidence type="ECO:0000259" key="3">
    <source>
        <dbReference type="SMART" id="SM00563"/>
    </source>
</evidence>
<dbReference type="Proteomes" id="UP001082703">
    <property type="component" value="Unassembled WGS sequence"/>
</dbReference>
<organism evidence="4 5">
    <name type="scientific">Caproiciproducens galactitolivorans</name>
    <dbReference type="NCBI Taxonomy" id="642589"/>
    <lineage>
        <taxon>Bacteria</taxon>
        <taxon>Bacillati</taxon>
        <taxon>Bacillota</taxon>
        <taxon>Clostridia</taxon>
        <taxon>Eubacteriales</taxon>
        <taxon>Acutalibacteraceae</taxon>
        <taxon>Caproiciproducens</taxon>
    </lineage>
</organism>
<dbReference type="RefSeq" id="WP_268058267.1">
    <property type="nucleotide sequence ID" value="NZ_JAPOHA010000007.1"/>
</dbReference>
<dbReference type="EMBL" id="JAPOHA010000007">
    <property type="protein sequence ID" value="MCY1714217.1"/>
    <property type="molecule type" value="Genomic_DNA"/>
</dbReference>
<dbReference type="CDD" id="cd07989">
    <property type="entry name" value="LPLAT_AGPAT-like"/>
    <property type="match status" value="1"/>
</dbReference>
<comment type="caution">
    <text evidence="4">The sequence shown here is derived from an EMBL/GenBank/DDBJ whole genome shotgun (WGS) entry which is preliminary data.</text>
</comment>
<evidence type="ECO:0000313" key="4">
    <source>
        <dbReference type="EMBL" id="MCY1714217.1"/>
    </source>
</evidence>
<reference evidence="4 5" key="1">
    <citation type="submission" date="2022-11" db="EMBL/GenBank/DDBJ databases">
        <authorList>
            <person name="Caiyu Z."/>
        </authorList>
    </citation>
    <scope>NUCLEOTIDE SEQUENCE [LARGE SCALE GENOMIC DNA]</scope>
    <source>
        <strain evidence="4 5">YR-4</strain>
    </source>
</reference>
<accession>A0ABT4BTI3</accession>
<gene>
    <name evidence="4" type="ORF">OUY18_08120</name>
</gene>
<evidence type="ECO:0000313" key="5">
    <source>
        <dbReference type="Proteomes" id="UP001082703"/>
    </source>
</evidence>
<evidence type="ECO:0000256" key="1">
    <source>
        <dbReference type="ARBA" id="ARBA00022679"/>
    </source>
</evidence>
<evidence type="ECO:0000256" key="2">
    <source>
        <dbReference type="ARBA" id="ARBA00023315"/>
    </source>
</evidence>
<dbReference type="GO" id="GO:0016746">
    <property type="term" value="F:acyltransferase activity"/>
    <property type="evidence" value="ECO:0007669"/>
    <property type="project" value="UniProtKB-KW"/>
</dbReference>
<sequence>MFYFSCLRFFSFLARRFFQIEYKGIENIPGEGKLIVCCNHKSVMDPLFLAAPFKRQIRYMAKSELFEDHGAVFRWILYHLGAFPVKRNSGDAQSIRTAVQILDEGGLLGIFPQGKCVFDNTPFKPKAGAAMIAGLSKAPVLPVSIYCDGVIKPFKRVTVRIGKPISPEELQINPKSTASVRAAAGVIAEKINQMLEEKN</sequence>